<accession>A0ABT8MU72</accession>
<keyword evidence="1" id="KW-0472">Membrane</keyword>
<proteinExistence type="predicted"/>
<keyword evidence="1" id="KW-0812">Transmembrane</keyword>
<name>A0ABT8MU72_9BACL</name>
<protein>
    <submittedName>
        <fullName evidence="2">Uncharacterized protein</fullName>
    </submittedName>
</protein>
<organism evidence="2 3">
    <name type="scientific">Planococcus liqunii</name>
    <dbReference type="NCBI Taxonomy" id="3058394"/>
    <lineage>
        <taxon>Bacteria</taxon>
        <taxon>Bacillati</taxon>
        <taxon>Bacillota</taxon>
        <taxon>Bacilli</taxon>
        <taxon>Bacillales</taxon>
        <taxon>Caryophanaceae</taxon>
        <taxon>Planococcus</taxon>
    </lineage>
</organism>
<dbReference type="Proteomes" id="UP001172054">
    <property type="component" value="Unassembled WGS sequence"/>
</dbReference>
<feature type="transmembrane region" description="Helical" evidence="1">
    <location>
        <begin position="9"/>
        <end position="27"/>
    </location>
</feature>
<comment type="caution">
    <text evidence="2">The sequence shown here is derived from an EMBL/GenBank/DDBJ whole genome shotgun (WGS) entry which is preliminary data.</text>
</comment>
<evidence type="ECO:0000256" key="1">
    <source>
        <dbReference type="SAM" id="Phobius"/>
    </source>
</evidence>
<reference evidence="2 3" key="1">
    <citation type="submission" date="2023-06" db="EMBL/GenBank/DDBJ databases">
        <title>Novel species in genus Planococcus.</title>
        <authorList>
            <person name="Ning S."/>
        </authorList>
    </citation>
    <scope>NUCLEOTIDE SEQUENCE [LARGE SCALE GENOMIC DNA]</scope>
    <source>
        <strain evidence="2 3">N064</strain>
    </source>
</reference>
<dbReference type="RefSeq" id="WP_301726837.1">
    <property type="nucleotide sequence ID" value="NZ_JAUJWW010000006.1"/>
</dbReference>
<evidence type="ECO:0000313" key="2">
    <source>
        <dbReference type="EMBL" id="MDN7228458.1"/>
    </source>
</evidence>
<dbReference type="EMBL" id="JAUJWW010000006">
    <property type="protein sequence ID" value="MDN7228458.1"/>
    <property type="molecule type" value="Genomic_DNA"/>
</dbReference>
<gene>
    <name evidence="2" type="ORF">QWY15_14255</name>
</gene>
<sequence>MKGLELKKVWAAILGAVVLSVGIFFGYEYVTEPKIVNGVVSKDMDEEGNPVGVTTVLSPEDTVYFSGKKNRFWIEEAEVVWYKGDIKTENRMVVEKEVASNKAGYFSSELSVPEELEEGRYGVTIYVEGKKIIETKAEFDIKNK</sequence>
<keyword evidence="1" id="KW-1133">Transmembrane helix</keyword>
<evidence type="ECO:0000313" key="3">
    <source>
        <dbReference type="Proteomes" id="UP001172054"/>
    </source>
</evidence>
<keyword evidence="3" id="KW-1185">Reference proteome</keyword>